<evidence type="ECO:0000313" key="1">
    <source>
        <dbReference type="EMBL" id="KAF9786620.1"/>
    </source>
</evidence>
<evidence type="ECO:0000313" key="2">
    <source>
        <dbReference type="Proteomes" id="UP000736335"/>
    </source>
</evidence>
<protein>
    <submittedName>
        <fullName evidence="1">Uncharacterized protein</fullName>
    </submittedName>
</protein>
<comment type="caution">
    <text evidence="1">The sequence shown here is derived from an EMBL/GenBank/DDBJ whole genome shotgun (WGS) entry which is preliminary data.</text>
</comment>
<dbReference type="AlphaFoldDB" id="A0A9P6HHX3"/>
<gene>
    <name evidence="1" type="ORF">BJ322DRAFT_1019256</name>
</gene>
<organism evidence="1 2">
    <name type="scientific">Thelephora terrestris</name>
    <dbReference type="NCBI Taxonomy" id="56493"/>
    <lineage>
        <taxon>Eukaryota</taxon>
        <taxon>Fungi</taxon>
        <taxon>Dikarya</taxon>
        <taxon>Basidiomycota</taxon>
        <taxon>Agaricomycotina</taxon>
        <taxon>Agaricomycetes</taxon>
        <taxon>Thelephorales</taxon>
        <taxon>Thelephoraceae</taxon>
        <taxon>Thelephora</taxon>
    </lineage>
</organism>
<reference evidence="1" key="2">
    <citation type="submission" date="2020-11" db="EMBL/GenBank/DDBJ databases">
        <authorList>
            <consortium name="DOE Joint Genome Institute"/>
            <person name="Kuo A."/>
            <person name="Miyauchi S."/>
            <person name="Kiss E."/>
            <person name="Drula E."/>
            <person name="Kohler A."/>
            <person name="Sanchez-Garcia M."/>
            <person name="Andreopoulos B."/>
            <person name="Barry K.W."/>
            <person name="Bonito G."/>
            <person name="Buee M."/>
            <person name="Carver A."/>
            <person name="Chen C."/>
            <person name="Cichocki N."/>
            <person name="Clum A."/>
            <person name="Culley D."/>
            <person name="Crous P.W."/>
            <person name="Fauchery L."/>
            <person name="Girlanda M."/>
            <person name="Hayes R."/>
            <person name="Keri Z."/>
            <person name="Labutti K."/>
            <person name="Lipzen A."/>
            <person name="Lombard V."/>
            <person name="Magnuson J."/>
            <person name="Maillard F."/>
            <person name="Morin E."/>
            <person name="Murat C."/>
            <person name="Nolan M."/>
            <person name="Ohm R."/>
            <person name="Pangilinan J."/>
            <person name="Pereira M."/>
            <person name="Perotto S."/>
            <person name="Peter M."/>
            <person name="Riley R."/>
            <person name="Sitrit Y."/>
            <person name="Stielow B."/>
            <person name="Szollosi G."/>
            <person name="Zifcakova L."/>
            <person name="Stursova M."/>
            <person name="Spatafora J.W."/>
            <person name="Tedersoo L."/>
            <person name="Vaario L.-M."/>
            <person name="Yamada A."/>
            <person name="Yan M."/>
            <person name="Wang P."/>
            <person name="Xu J."/>
            <person name="Bruns T."/>
            <person name="Baldrian P."/>
            <person name="Vilgalys R."/>
            <person name="Henrissat B."/>
            <person name="Grigoriev I.V."/>
            <person name="Hibbett D."/>
            <person name="Nagy L.G."/>
            <person name="Martin F.M."/>
        </authorList>
    </citation>
    <scope>NUCLEOTIDE SEQUENCE</scope>
    <source>
        <strain evidence="1">UH-Tt-Lm1</strain>
    </source>
</reference>
<keyword evidence="2" id="KW-1185">Reference proteome</keyword>
<dbReference type="Proteomes" id="UP000736335">
    <property type="component" value="Unassembled WGS sequence"/>
</dbReference>
<proteinExistence type="predicted"/>
<sequence>MRQPQRFFVIQQVREHVRTLCSDGSEEGILFLVEIDSTIRSGRARFEEWIRIVLLVASDLSVGTIQEASVTLWRCTRAFVEGATASLSEMTCPKRQKHDPGFAFGDLRTNEPSISAYDTQAGTICSDLEDQWAQEHFLGGGVGVGKGSSERWANWKVKLIGVSLVNGGGDGLRTRIDRRVRHSITPYPGEETSNAIGVVHFPYPHRRPFLLLRRPRCYEAFAPTKRTKCLGTGISDYMYNGKNFTRAWTRSHTPNGLALTDWMWGWEPSTCTVPCGVCCWGIMDSSDHWDGVGVYGGCDEGGAMPAELFENLNGVDDEDEWELAANAYNTIGNRWLKNHGQKDLSASRRTERGAESAPEEVLPIVFRSWRPLDDWGLTLARGGVEGRLLACSCSRRGAMLEEPCDVKSARKV</sequence>
<reference evidence="1" key="1">
    <citation type="journal article" date="2020" name="Nat. Commun.">
        <title>Large-scale genome sequencing of mycorrhizal fungi provides insights into the early evolution of symbiotic traits.</title>
        <authorList>
            <person name="Miyauchi S."/>
            <person name="Kiss E."/>
            <person name="Kuo A."/>
            <person name="Drula E."/>
            <person name="Kohler A."/>
            <person name="Sanchez-Garcia M."/>
            <person name="Morin E."/>
            <person name="Andreopoulos B."/>
            <person name="Barry K.W."/>
            <person name="Bonito G."/>
            <person name="Buee M."/>
            <person name="Carver A."/>
            <person name="Chen C."/>
            <person name="Cichocki N."/>
            <person name="Clum A."/>
            <person name="Culley D."/>
            <person name="Crous P.W."/>
            <person name="Fauchery L."/>
            <person name="Girlanda M."/>
            <person name="Hayes R.D."/>
            <person name="Keri Z."/>
            <person name="LaButti K."/>
            <person name="Lipzen A."/>
            <person name="Lombard V."/>
            <person name="Magnuson J."/>
            <person name="Maillard F."/>
            <person name="Murat C."/>
            <person name="Nolan M."/>
            <person name="Ohm R.A."/>
            <person name="Pangilinan J."/>
            <person name="Pereira M.F."/>
            <person name="Perotto S."/>
            <person name="Peter M."/>
            <person name="Pfister S."/>
            <person name="Riley R."/>
            <person name="Sitrit Y."/>
            <person name="Stielow J.B."/>
            <person name="Szollosi G."/>
            <person name="Zifcakova L."/>
            <person name="Stursova M."/>
            <person name="Spatafora J.W."/>
            <person name="Tedersoo L."/>
            <person name="Vaario L.M."/>
            <person name="Yamada A."/>
            <person name="Yan M."/>
            <person name="Wang P."/>
            <person name="Xu J."/>
            <person name="Bruns T."/>
            <person name="Baldrian P."/>
            <person name="Vilgalys R."/>
            <person name="Dunand C."/>
            <person name="Henrissat B."/>
            <person name="Grigoriev I.V."/>
            <person name="Hibbett D."/>
            <person name="Nagy L.G."/>
            <person name="Martin F.M."/>
        </authorList>
    </citation>
    <scope>NUCLEOTIDE SEQUENCE</scope>
    <source>
        <strain evidence="1">UH-Tt-Lm1</strain>
    </source>
</reference>
<dbReference type="EMBL" id="WIUZ02000005">
    <property type="protein sequence ID" value="KAF9786620.1"/>
    <property type="molecule type" value="Genomic_DNA"/>
</dbReference>
<name>A0A9P6HHX3_9AGAM</name>
<accession>A0A9P6HHX3</accession>